<dbReference type="PANTHER" id="PTHR15642:SF3">
    <property type="entry name" value="CYTOCHROME C OXIDASE ASSEMBLY FACTOR 3 HOMOLOG, MITOCHONDRIAL"/>
    <property type="match status" value="1"/>
</dbReference>
<keyword evidence="6 7" id="KW-0472">Membrane</keyword>
<comment type="caution">
    <text evidence="9">The sequence shown here is derived from an EMBL/GenBank/DDBJ whole genome shotgun (WGS) entry which is preliminary data.</text>
</comment>
<gene>
    <name evidence="9" type="ORF">PV327_007121</name>
</gene>
<dbReference type="AlphaFoldDB" id="A0AA39F5R1"/>
<comment type="function">
    <text evidence="7">Required for assembly of cytochrome c oxidase (complex IV).</text>
</comment>
<dbReference type="Proteomes" id="UP001168972">
    <property type="component" value="Unassembled WGS sequence"/>
</dbReference>
<keyword evidence="5 7" id="KW-0496">Mitochondrion</keyword>
<keyword evidence="3 7" id="KW-0812">Transmembrane</keyword>
<protein>
    <recommendedName>
        <fullName evidence="7">Cytochrome c oxidase assembly factor 3</fullName>
    </recommendedName>
</protein>
<keyword evidence="7" id="KW-0999">Mitochondrion inner membrane</keyword>
<dbReference type="GO" id="GO:0033617">
    <property type="term" value="P:mitochondrial respiratory chain complex IV assembly"/>
    <property type="evidence" value="ECO:0007669"/>
    <property type="project" value="UniProtKB-UniRule"/>
</dbReference>
<feature type="transmembrane region" description="Helical" evidence="7">
    <location>
        <begin position="49"/>
        <end position="69"/>
    </location>
</feature>
<name>A0AA39F5R1_MICHY</name>
<evidence type="ECO:0000256" key="1">
    <source>
        <dbReference type="ARBA" id="ARBA00004304"/>
    </source>
</evidence>
<evidence type="ECO:0000313" key="9">
    <source>
        <dbReference type="EMBL" id="KAK0163442.1"/>
    </source>
</evidence>
<feature type="domain" description="Cytochrome c oxidase assembly factor 3 mitochondrial coiled-coil" evidence="8">
    <location>
        <begin position="33"/>
        <end position="79"/>
    </location>
</feature>
<comment type="subcellular location">
    <subcellularLocation>
        <location evidence="1">Mitochondrion membrane</location>
        <topology evidence="1">Single-pass membrane protein</topology>
    </subcellularLocation>
</comment>
<evidence type="ECO:0000256" key="5">
    <source>
        <dbReference type="ARBA" id="ARBA00023128"/>
    </source>
</evidence>
<evidence type="ECO:0000256" key="4">
    <source>
        <dbReference type="ARBA" id="ARBA00022989"/>
    </source>
</evidence>
<dbReference type="InterPro" id="IPR041752">
    <property type="entry name" value="Coa3"/>
</dbReference>
<organism evidence="9 10">
    <name type="scientific">Microctonus hyperodae</name>
    <name type="common">Parasitoid wasp</name>
    <dbReference type="NCBI Taxonomy" id="165561"/>
    <lineage>
        <taxon>Eukaryota</taxon>
        <taxon>Metazoa</taxon>
        <taxon>Ecdysozoa</taxon>
        <taxon>Arthropoda</taxon>
        <taxon>Hexapoda</taxon>
        <taxon>Insecta</taxon>
        <taxon>Pterygota</taxon>
        <taxon>Neoptera</taxon>
        <taxon>Endopterygota</taxon>
        <taxon>Hymenoptera</taxon>
        <taxon>Apocrita</taxon>
        <taxon>Ichneumonoidea</taxon>
        <taxon>Braconidae</taxon>
        <taxon>Euphorinae</taxon>
        <taxon>Microctonus</taxon>
    </lineage>
</organism>
<keyword evidence="10" id="KW-1185">Reference proteome</keyword>
<dbReference type="EMBL" id="JAQQBR010001833">
    <property type="protein sequence ID" value="KAK0163442.1"/>
    <property type="molecule type" value="Genomic_DNA"/>
</dbReference>
<accession>A0AA39F5R1</accession>
<evidence type="ECO:0000259" key="8">
    <source>
        <dbReference type="Pfam" id="PF09813"/>
    </source>
</evidence>
<evidence type="ECO:0000313" key="10">
    <source>
        <dbReference type="Proteomes" id="UP001168972"/>
    </source>
</evidence>
<evidence type="ECO:0000256" key="7">
    <source>
        <dbReference type="RuleBase" id="RU367056"/>
    </source>
</evidence>
<dbReference type="PANTHER" id="PTHR15642">
    <property type="entry name" value="CYTOCHROME C OXIDASE ASSEMBLY FACTOR 3, MITOCHONDRIAL"/>
    <property type="match status" value="1"/>
</dbReference>
<sequence>MDPEDMPKLNIAKDASKLSTSDRHYIKKIEEYNIERVARLKKYNRSGNIIGGLLGLGVISIYAYTIYAVKQERFLDDFDIPQTTTGKQ</sequence>
<reference evidence="9" key="1">
    <citation type="journal article" date="2023" name="bioRxiv">
        <title>Scaffold-level genome assemblies of two parasitoid biocontrol wasps reveal the parthenogenesis mechanism and an associated novel virus.</title>
        <authorList>
            <person name="Inwood S."/>
            <person name="Skelly J."/>
            <person name="Guhlin J."/>
            <person name="Harrop T."/>
            <person name="Goldson S."/>
            <person name="Dearden P."/>
        </authorList>
    </citation>
    <scope>NUCLEOTIDE SEQUENCE</scope>
    <source>
        <strain evidence="9">Lincoln</strain>
        <tissue evidence="9">Whole body</tissue>
    </source>
</reference>
<comment type="subunit">
    <text evidence="7">Component of 250-400 kDa complexes called cytochrome oxidase assembly intermediates or COA complexes.</text>
</comment>
<dbReference type="GO" id="GO:0005743">
    <property type="term" value="C:mitochondrial inner membrane"/>
    <property type="evidence" value="ECO:0007669"/>
    <property type="project" value="UniProtKB-UniRule"/>
</dbReference>
<dbReference type="InterPro" id="IPR018628">
    <property type="entry name" value="Coa3_CC"/>
</dbReference>
<evidence type="ECO:0000256" key="3">
    <source>
        <dbReference type="ARBA" id="ARBA00022692"/>
    </source>
</evidence>
<comment type="similarity">
    <text evidence="2 7">Belongs to the COA3 family.</text>
</comment>
<dbReference type="Pfam" id="PF09813">
    <property type="entry name" value="Coa3_cc"/>
    <property type="match status" value="1"/>
</dbReference>
<proteinExistence type="inferred from homology"/>
<evidence type="ECO:0000256" key="6">
    <source>
        <dbReference type="ARBA" id="ARBA00023136"/>
    </source>
</evidence>
<reference evidence="9" key="2">
    <citation type="submission" date="2023-03" db="EMBL/GenBank/DDBJ databases">
        <authorList>
            <person name="Inwood S.N."/>
            <person name="Skelly J.G."/>
            <person name="Guhlin J."/>
            <person name="Harrop T.W.R."/>
            <person name="Goldson S.G."/>
            <person name="Dearden P.K."/>
        </authorList>
    </citation>
    <scope>NUCLEOTIDE SEQUENCE</scope>
    <source>
        <strain evidence="9">Lincoln</strain>
        <tissue evidence="9">Whole body</tissue>
    </source>
</reference>
<keyword evidence="4 7" id="KW-1133">Transmembrane helix</keyword>
<evidence type="ECO:0000256" key="2">
    <source>
        <dbReference type="ARBA" id="ARBA00007035"/>
    </source>
</evidence>